<feature type="transmembrane region" description="Helical" evidence="5">
    <location>
        <begin position="186"/>
        <end position="217"/>
    </location>
</feature>
<dbReference type="GO" id="GO:0032259">
    <property type="term" value="P:methylation"/>
    <property type="evidence" value="ECO:0007669"/>
    <property type="project" value="UniProtKB-KW"/>
</dbReference>
<name>A0A653EEC0_9MYCO</name>
<dbReference type="Gene3D" id="1.20.120.1630">
    <property type="match status" value="1"/>
</dbReference>
<sequence length="246" mass="27237">MSDPSRHRVAGRHSVRSDTLENMSIGVKTIALSVLGLVVFGVLLFLPAGTFNYWQAWVFIAVFSLTTAWPSIYWAKRKPEVLQRRMSSGPMAETRPAQKIIVLGIQLWFAGLLVVSSLDHRFGWSSVPVPVVVLGDVLVVIGLGISLLVVEQNSFAAANIRVEAEQPLVSTGLYGRVRHPMYSGALIMAIGISLGLGSYWGLVLLIPGVIVLTFRIFDEEKALKQELPGYVEYTQQVHYRLVPHVW</sequence>
<reference evidence="6" key="1">
    <citation type="submission" date="2019-05" db="EMBL/GenBank/DDBJ databases">
        <authorList>
            <person name="Naeem R."/>
            <person name="Antony C."/>
            <person name="Guan Q."/>
        </authorList>
    </citation>
    <scope>NUCLEOTIDE SEQUENCE</scope>
    <source>
        <strain evidence="6">2</strain>
    </source>
</reference>
<evidence type="ECO:0000256" key="2">
    <source>
        <dbReference type="ARBA" id="ARBA00022692"/>
    </source>
</evidence>
<comment type="subcellular location">
    <subcellularLocation>
        <location evidence="1">Endomembrane system</location>
        <topology evidence="1">Multi-pass membrane protein</topology>
    </subcellularLocation>
</comment>
<evidence type="ECO:0000256" key="4">
    <source>
        <dbReference type="ARBA" id="ARBA00023136"/>
    </source>
</evidence>
<dbReference type="PANTHER" id="PTHR43847">
    <property type="entry name" value="BLL3993 PROTEIN"/>
    <property type="match status" value="1"/>
</dbReference>
<dbReference type="InterPro" id="IPR007318">
    <property type="entry name" value="Phopholipid_MeTrfase"/>
</dbReference>
<proteinExistence type="predicted"/>
<feature type="transmembrane region" description="Helical" evidence="5">
    <location>
        <begin position="127"/>
        <end position="150"/>
    </location>
</feature>
<dbReference type="GO" id="GO:0008168">
    <property type="term" value="F:methyltransferase activity"/>
    <property type="evidence" value="ECO:0007669"/>
    <property type="project" value="UniProtKB-KW"/>
</dbReference>
<feature type="transmembrane region" description="Helical" evidence="5">
    <location>
        <begin position="54"/>
        <end position="75"/>
    </location>
</feature>
<dbReference type="AlphaFoldDB" id="A0A653EEC0"/>
<keyword evidence="6" id="KW-0489">Methyltransferase</keyword>
<dbReference type="PANTHER" id="PTHR43847:SF1">
    <property type="entry name" value="BLL3993 PROTEIN"/>
    <property type="match status" value="1"/>
</dbReference>
<feature type="transmembrane region" description="Helical" evidence="5">
    <location>
        <begin position="25"/>
        <end position="48"/>
    </location>
</feature>
<feature type="transmembrane region" description="Helical" evidence="5">
    <location>
        <begin position="96"/>
        <end position="115"/>
    </location>
</feature>
<keyword evidence="3 5" id="KW-1133">Transmembrane helix</keyword>
<gene>
    <name evidence="6" type="ORF">BIN_B_01134</name>
</gene>
<keyword evidence="6" id="KW-0808">Transferase</keyword>
<keyword evidence="2 5" id="KW-0812">Transmembrane</keyword>
<evidence type="ECO:0000256" key="5">
    <source>
        <dbReference type="SAM" id="Phobius"/>
    </source>
</evidence>
<dbReference type="InterPro" id="IPR052527">
    <property type="entry name" value="Metal_cation-efflux_comp"/>
</dbReference>
<accession>A0A653EEC0</accession>
<evidence type="ECO:0000256" key="3">
    <source>
        <dbReference type="ARBA" id="ARBA00022989"/>
    </source>
</evidence>
<evidence type="ECO:0000313" key="6">
    <source>
        <dbReference type="EMBL" id="VTO95652.1"/>
    </source>
</evidence>
<dbReference type="EMBL" id="LR589069">
    <property type="protein sequence ID" value="VTO95652.1"/>
    <property type="molecule type" value="Genomic_DNA"/>
</dbReference>
<evidence type="ECO:0000256" key="1">
    <source>
        <dbReference type="ARBA" id="ARBA00004127"/>
    </source>
</evidence>
<organism evidence="6">
    <name type="scientific">Mycobacterium riyadhense</name>
    <dbReference type="NCBI Taxonomy" id="486698"/>
    <lineage>
        <taxon>Bacteria</taxon>
        <taxon>Bacillati</taxon>
        <taxon>Actinomycetota</taxon>
        <taxon>Actinomycetes</taxon>
        <taxon>Mycobacteriales</taxon>
        <taxon>Mycobacteriaceae</taxon>
        <taxon>Mycobacterium</taxon>
    </lineage>
</organism>
<dbReference type="GO" id="GO:0012505">
    <property type="term" value="C:endomembrane system"/>
    <property type="evidence" value="ECO:0007669"/>
    <property type="project" value="UniProtKB-SubCell"/>
</dbReference>
<protein>
    <submittedName>
        <fullName evidence="6">Isoprenylcysteine carboxyl methyltransferase (ICMT) family protein</fullName>
    </submittedName>
</protein>
<keyword evidence="4 5" id="KW-0472">Membrane</keyword>
<dbReference type="Pfam" id="PF04191">
    <property type="entry name" value="PEMT"/>
    <property type="match status" value="1"/>
</dbReference>